<dbReference type="InterPro" id="IPR003439">
    <property type="entry name" value="ABC_transporter-like_ATP-bd"/>
</dbReference>
<evidence type="ECO:0000256" key="6">
    <source>
        <dbReference type="ARBA" id="ARBA00023136"/>
    </source>
</evidence>
<comment type="caution">
    <text evidence="10">The sequence shown here is derived from an EMBL/GenBank/DDBJ whole genome shotgun (WGS) entry which is preliminary data.</text>
</comment>
<keyword evidence="2" id="KW-0547">Nucleotide-binding</keyword>
<dbReference type="RefSeq" id="WP_126044225.1">
    <property type="nucleotide sequence ID" value="NZ_RXFM01000004.1"/>
</dbReference>
<feature type="transmembrane region" description="Helical" evidence="8">
    <location>
        <begin position="15"/>
        <end position="32"/>
    </location>
</feature>
<dbReference type="SUPFAM" id="SSF52540">
    <property type="entry name" value="P-loop containing nucleoside triphosphate hydrolases"/>
    <property type="match status" value="1"/>
</dbReference>
<organism evidence="10 11">
    <name type="scientific">Candidatus Aquarickettsia rohweri</name>
    <dbReference type="NCBI Taxonomy" id="2602574"/>
    <lineage>
        <taxon>Bacteria</taxon>
        <taxon>Pseudomonadati</taxon>
        <taxon>Pseudomonadota</taxon>
        <taxon>Alphaproteobacteria</taxon>
        <taxon>Rickettsiales</taxon>
        <taxon>Candidatus Midichloriaceae</taxon>
        <taxon>Candidatus Aquarickettsia</taxon>
    </lineage>
</organism>
<feature type="domain" description="ABC transporter" evidence="9">
    <location>
        <begin position="2"/>
        <end position="203"/>
    </location>
</feature>
<dbReference type="Gene3D" id="3.40.50.300">
    <property type="entry name" value="P-loop containing nucleotide triphosphate hydrolases"/>
    <property type="match status" value="1"/>
</dbReference>
<dbReference type="AlphaFoldDB" id="A0A429XUT8"/>
<evidence type="ECO:0000313" key="11">
    <source>
        <dbReference type="Proteomes" id="UP000279470"/>
    </source>
</evidence>
<keyword evidence="5" id="KW-1278">Translocase</keyword>
<dbReference type="PROSITE" id="PS50893">
    <property type="entry name" value="ABC_TRANSPORTER_2"/>
    <property type="match status" value="1"/>
</dbReference>
<accession>A0A429XUT8</accession>
<dbReference type="PANTHER" id="PTHR43499:SF1">
    <property type="entry name" value="ABC TRANSPORTER I FAMILY MEMBER 1"/>
    <property type="match status" value="1"/>
</dbReference>
<evidence type="ECO:0000256" key="8">
    <source>
        <dbReference type="SAM" id="Phobius"/>
    </source>
</evidence>
<name>A0A429XUT8_9RICK</name>
<dbReference type="PANTHER" id="PTHR43499">
    <property type="entry name" value="ABC TRANSPORTER I FAMILY MEMBER 1"/>
    <property type="match status" value="1"/>
</dbReference>
<dbReference type="InterPro" id="IPR005895">
    <property type="entry name" value="ABC_transptr_haem_export_CcmA"/>
</dbReference>
<dbReference type="InterPro" id="IPR027417">
    <property type="entry name" value="P-loop_NTPase"/>
</dbReference>
<proteinExistence type="predicted"/>
<keyword evidence="6 8" id="KW-0472">Membrane</keyword>
<dbReference type="OrthoDB" id="9800654at2"/>
<keyword evidence="8" id="KW-0812">Transmembrane</keyword>
<dbReference type="SMART" id="SM00382">
    <property type="entry name" value="AAA"/>
    <property type="match status" value="1"/>
</dbReference>
<gene>
    <name evidence="10" type="primary">ccmA</name>
    <name evidence="10" type="ORF">EIC27_00585</name>
</gene>
<dbReference type="GO" id="GO:0017004">
    <property type="term" value="P:cytochrome complex assembly"/>
    <property type="evidence" value="ECO:0007669"/>
    <property type="project" value="UniProtKB-KW"/>
</dbReference>
<keyword evidence="10" id="KW-0378">Hydrolase</keyword>
<dbReference type="GO" id="GO:0022857">
    <property type="term" value="F:transmembrane transporter activity"/>
    <property type="evidence" value="ECO:0007669"/>
    <property type="project" value="InterPro"/>
</dbReference>
<evidence type="ECO:0000256" key="3">
    <source>
        <dbReference type="ARBA" id="ARBA00022748"/>
    </source>
</evidence>
<dbReference type="Proteomes" id="UP000279470">
    <property type="component" value="Unassembled WGS sequence"/>
</dbReference>
<dbReference type="GO" id="GO:0005524">
    <property type="term" value="F:ATP binding"/>
    <property type="evidence" value="ECO:0007669"/>
    <property type="project" value="UniProtKB-KW"/>
</dbReference>
<comment type="function">
    <text evidence="7">Part of an ABC transporter complex. Transmembrane domains (TMD) form a pore in the inner membrane and the ATP-binding domain (NBD) is responsible for energy generation.</text>
</comment>
<dbReference type="Pfam" id="PF00005">
    <property type="entry name" value="ABC_tran"/>
    <property type="match status" value="1"/>
</dbReference>
<keyword evidence="3" id="KW-0201">Cytochrome c-type biogenesis</keyword>
<keyword evidence="11" id="KW-1185">Reference proteome</keyword>
<keyword evidence="8" id="KW-1133">Transmembrane helix</keyword>
<keyword evidence="1" id="KW-0813">Transport</keyword>
<dbReference type="EC" id="3.6.3.41" evidence="10"/>
<evidence type="ECO:0000313" key="10">
    <source>
        <dbReference type="EMBL" id="RST71961.1"/>
    </source>
</evidence>
<dbReference type="InterPro" id="IPR003593">
    <property type="entry name" value="AAA+_ATPase"/>
</dbReference>
<dbReference type="EMBL" id="RXFM01000004">
    <property type="protein sequence ID" value="RST71961.1"/>
    <property type="molecule type" value="Genomic_DNA"/>
</dbReference>
<keyword evidence="4 10" id="KW-0067">ATP-binding</keyword>
<evidence type="ECO:0000256" key="4">
    <source>
        <dbReference type="ARBA" id="ARBA00022840"/>
    </source>
</evidence>
<sequence length="206" mass="23628">MLTCSNISAVRNKKLLFSGLGFTIFNGSCLFIRGKNGIGKTSLLKIIANLIPKNSGDIFYNSINIKLALREFYQLIFYIGKTDVLDESCTVLKNLEFWGKLYDQEMNIPASIRTFDLEPYIHTKVYKLSQGFKQKVLLSRLLLCSAKIWLLDEPFNSLDYQAKDILVNLIKARCMQRGIVIIVDHDQNIKIENMSEINLQDFCNDQ</sequence>
<evidence type="ECO:0000256" key="5">
    <source>
        <dbReference type="ARBA" id="ARBA00022967"/>
    </source>
</evidence>
<evidence type="ECO:0000256" key="1">
    <source>
        <dbReference type="ARBA" id="ARBA00022448"/>
    </source>
</evidence>
<protein>
    <submittedName>
        <fullName evidence="10">Heme ABC exporter ATP-binding protein CcmA</fullName>
        <ecNumber evidence="10">3.6.3.41</ecNumber>
    </submittedName>
</protein>
<evidence type="ECO:0000256" key="7">
    <source>
        <dbReference type="ARBA" id="ARBA00024725"/>
    </source>
</evidence>
<reference evidence="11" key="1">
    <citation type="submission" date="2018-11" db="EMBL/GenBank/DDBJ databases">
        <title>Phylogenetic, genomic, and biogeographic characterization of a novel and ubiquitous marine invertebrate-associated Rickettsiales parasite, Candidatus Marinoinvertebrata rohwerii, gen. nov., sp. nov.</title>
        <authorList>
            <person name="Klinges J.G."/>
            <person name="Rosales S.M."/>
            <person name="Mcminds R."/>
            <person name="Shaver E.C."/>
            <person name="Shantz A."/>
            <person name="Peters E.C."/>
            <person name="Burkepile D.E."/>
            <person name="Silliman B.R."/>
            <person name="Vega Thurber R.L."/>
        </authorList>
    </citation>
    <scope>NUCLEOTIDE SEQUENCE [LARGE SCALE GENOMIC DNA]</scope>
    <source>
        <strain evidence="11">a_cerv_44</strain>
    </source>
</reference>
<dbReference type="GO" id="GO:0016887">
    <property type="term" value="F:ATP hydrolysis activity"/>
    <property type="evidence" value="ECO:0007669"/>
    <property type="project" value="InterPro"/>
</dbReference>
<dbReference type="NCBIfam" id="TIGR01189">
    <property type="entry name" value="ccmA"/>
    <property type="match status" value="1"/>
</dbReference>
<evidence type="ECO:0000259" key="9">
    <source>
        <dbReference type="PROSITE" id="PS50893"/>
    </source>
</evidence>
<evidence type="ECO:0000256" key="2">
    <source>
        <dbReference type="ARBA" id="ARBA00022741"/>
    </source>
</evidence>